<keyword evidence="2 4" id="KW-0418">Kinase</keyword>
<sequence length="319" mass="32765">MSAPAPIGDLAALVDVASGAKAVHVICLGLSALDQVWHVERSFAGGSEKIRAVEYATLGGGMAANASVAVARLGASVAFWGRAGNDAAGHEMKSAFIAEGVDAENFRLFPDGRSSVSGIIVDRSGERQIVNFRGLYPEAADWLPLEAVARASAVLADPRWAEGAATLFQAARQRGIPTVLDGDVAEAEVFARLLPLADHAIFSEPALAAFAGSAGDETLGALSRFGGCVIGVTRGEGGVSWFENGEVHRQAAYSVDVLDTTGAGDVFHGAYALAIGAGLSVRAAMAFSAATAAMKCRHAGGRNGIPAINDSLAFMRTQP</sequence>
<dbReference type="GO" id="GO:0005829">
    <property type="term" value="C:cytosol"/>
    <property type="evidence" value="ECO:0007669"/>
    <property type="project" value="TreeGrafter"/>
</dbReference>
<dbReference type="STRING" id="989370.AOQ71_07985"/>
<proteinExistence type="predicted"/>
<reference evidence="4 5" key="1">
    <citation type="submission" date="2015-09" db="EMBL/GenBank/DDBJ databases">
        <title>Draft Genome Sequence of Bradyrhizobium manausense Strain BR 3351T, a Novel Symbiotic Nitrogen-Fixing Alphaproteobacterium Isolated from Brazilian Amazon Rain Forest.</title>
        <authorList>
            <person name="De Araujo J.L."/>
            <person name="Zilli J.E."/>
        </authorList>
    </citation>
    <scope>NUCLEOTIDE SEQUENCE [LARGE SCALE GENOMIC DNA]</scope>
    <source>
        <strain evidence="4 5">BR3351</strain>
    </source>
</reference>
<protein>
    <submittedName>
        <fullName evidence="4">Sugar kinase</fullName>
    </submittedName>
</protein>
<keyword evidence="1" id="KW-0808">Transferase</keyword>
<keyword evidence="5" id="KW-1185">Reference proteome</keyword>
<dbReference type="Proteomes" id="UP000051936">
    <property type="component" value="Unassembled WGS sequence"/>
</dbReference>
<dbReference type="PANTHER" id="PTHR10584">
    <property type="entry name" value="SUGAR KINASE"/>
    <property type="match status" value="1"/>
</dbReference>
<dbReference type="SUPFAM" id="SSF53613">
    <property type="entry name" value="Ribokinase-like"/>
    <property type="match status" value="1"/>
</dbReference>
<dbReference type="InterPro" id="IPR011611">
    <property type="entry name" value="PfkB_dom"/>
</dbReference>
<dbReference type="CDD" id="cd01945">
    <property type="entry name" value="ribokinase_group_B"/>
    <property type="match status" value="1"/>
</dbReference>
<evidence type="ECO:0000313" key="5">
    <source>
        <dbReference type="Proteomes" id="UP000051936"/>
    </source>
</evidence>
<dbReference type="AlphaFoldDB" id="A0A0R3E0Q9"/>
<dbReference type="GO" id="GO:0016301">
    <property type="term" value="F:kinase activity"/>
    <property type="evidence" value="ECO:0007669"/>
    <property type="project" value="UniProtKB-KW"/>
</dbReference>
<dbReference type="Gene3D" id="3.40.1190.20">
    <property type="match status" value="1"/>
</dbReference>
<dbReference type="PANTHER" id="PTHR10584:SF157">
    <property type="entry name" value="SULFOFRUCTOSE KINASE"/>
    <property type="match status" value="1"/>
</dbReference>
<dbReference type="Pfam" id="PF00294">
    <property type="entry name" value="PfkB"/>
    <property type="match status" value="1"/>
</dbReference>
<gene>
    <name evidence="4" type="ORF">AOQ71_07985</name>
</gene>
<dbReference type="OrthoDB" id="9795789at2"/>
<dbReference type="EMBL" id="LJYG01000034">
    <property type="protein sequence ID" value="KRQ15811.1"/>
    <property type="molecule type" value="Genomic_DNA"/>
</dbReference>
<evidence type="ECO:0000313" key="4">
    <source>
        <dbReference type="EMBL" id="KRQ15811.1"/>
    </source>
</evidence>
<evidence type="ECO:0000259" key="3">
    <source>
        <dbReference type="Pfam" id="PF00294"/>
    </source>
</evidence>
<evidence type="ECO:0000256" key="2">
    <source>
        <dbReference type="ARBA" id="ARBA00022777"/>
    </source>
</evidence>
<evidence type="ECO:0000256" key="1">
    <source>
        <dbReference type="ARBA" id="ARBA00022679"/>
    </source>
</evidence>
<dbReference type="PROSITE" id="PS00584">
    <property type="entry name" value="PFKB_KINASES_2"/>
    <property type="match status" value="1"/>
</dbReference>
<comment type="caution">
    <text evidence="4">The sequence shown here is derived from an EMBL/GenBank/DDBJ whole genome shotgun (WGS) entry which is preliminary data.</text>
</comment>
<organism evidence="4 5">
    <name type="scientific">Bradyrhizobium manausense</name>
    <dbReference type="NCBI Taxonomy" id="989370"/>
    <lineage>
        <taxon>Bacteria</taxon>
        <taxon>Pseudomonadati</taxon>
        <taxon>Pseudomonadota</taxon>
        <taxon>Alphaproteobacteria</taxon>
        <taxon>Hyphomicrobiales</taxon>
        <taxon>Nitrobacteraceae</taxon>
        <taxon>Bradyrhizobium</taxon>
    </lineage>
</organism>
<feature type="domain" description="Carbohydrate kinase PfkB" evidence="3">
    <location>
        <begin position="25"/>
        <end position="307"/>
    </location>
</feature>
<name>A0A0R3E0Q9_9BRAD</name>
<dbReference type="RefSeq" id="WP_057744093.1">
    <property type="nucleotide sequence ID" value="NZ_LJYG01000034.1"/>
</dbReference>
<dbReference type="InterPro" id="IPR029056">
    <property type="entry name" value="Ribokinase-like"/>
</dbReference>
<dbReference type="InterPro" id="IPR002173">
    <property type="entry name" value="Carboh/pur_kinase_PfkB_CS"/>
</dbReference>
<accession>A0A0R3E0Q9</accession>